<evidence type="ECO:0000313" key="4">
    <source>
        <dbReference type="Proteomes" id="UP000766246"/>
    </source>
</evidence>
<name>A0A927U6Y8_9FIRM</name>
<feature type="domain" description="DUF4340" evidence="2">
    <location>
        <begin position="64"/>
        <end position="140"/>
    </location>
</feature>
<dbReference type="InterPro" id="IPR025641">
    <property type="entry name" value="DUF4340"/>
</dbReference>
<proteinExistence type="predicted"/>
<keyword evidence="1" id="KW-0812">Transmembrane</keyword>
<evidence type="ECO:0000259" key="2">
    <source>
        <dbReference type="Pfam" id="PF14238"/>
    </source>
</evidence>
<evidence type="ECO:0000313" key="3">
    <source>
        <dbReference type="EMBL" id="MBE5919190.1"/>
    </source>
</evidence>
<dbReference type="Pfam" id="PF14238">
    <property type="entry name" value="DUF4340"/>
    <property type="match status" value="1"/>
</dbReference>
<feature type="transmembrane region" description="Helical" evidence="1">
    <location>
        <begin position="12"/>
        <end position="29"/>
    </location>
</feature>
<reference evidence="3" key="1">
    <citation type="submission" date="2019-04" db="EMBL/GenBank/DDBJ databases">
        <title>Evolution of Biomass-Degrading Anaerobic Consortia Revealed by Metagenomics.</title>
        <authorList>
            <person name="Peng X."/>
        </authorList>
    </citation>
    <scope>NUCLEOTIDE SEQUENCE</scope>
    <source>
        <strain evidence="3">SIG311</strain>
    </source>
</reference>
<sequence>MKAFILKYYKLLILLIAIGLLVAFLLITFNHKSPAKMIKDSQSNHESAKILDEASEIEDEGEYIIKMDKNEVYSFQMTDNKDILLNIERKADKWIYSDDTSIELNQDRVDKILNYLTDVRFLNVIALGDDKDSDSYGLSKDSPVYVIKDANDYSTYISLGSVDEKSGQVYFALNYDFSNIYVNSGKLAGLHYYSINDLVQ</sequence>
<dbReference type="AlphaFoldDB" id="A0A927U6Y8"/>
<organism evidence="3 4">
    <name type="scientific">Pseudobutyrivibrio ruminis</name>
    <dbReference type="NCBI Taxonomy" id="46206"/>
    <lineage>
        <taxon>Bacteria</taxon>
        <taxon>Bacillati</taxon>
        <taxon>Bacillota</taxon>
        <taxon>Clostridia</taxon>
        <taxon>Lachnospirales</taxon>
        <taxon>Lachnospiraceae</taxon>
        <taxon>Pseudobutyrivibrio</taxon>
    </lineage>
</organism>
<comment type="caution">
    <text evidence="3">The sequence shown here is derived from an EMBL/GenBank/DDBJ whole genome shotgun (WGS) entry which is preliminary data.</text>
</comment>
<evidence type="ECO:0000256" key="1">
    <source>
        <dbReference type="SAM" id="Phobius"/>
    </source>
</evidence>
<keyword evidence="1" id="KW-0472">Membrane</keyword>
<keyword evidence="1" id="KW-1133">Transmembrane helix</keyword>
<accession>A0A927U6Y8</accession>
<dbReference type="Proteomes" id="UP000766246">
    <property type="component" value="Unassembled WGS sequence"/>
</dbReference>
<gene>
    <name evidence="3" type="ORF">E7272_05025</name>
</gene>
<protein>
    <submittedName>
        <fullName evidence="3">DUF4340 domain-containing protein</fullName>
    </submittedName>
</protein>
<dbReference type="EMBL" id="SVER01000010">
    <property type="protein sequence ID" value="MBE5919190.1"/>
    <property type="molecule type" value="Genomic_DNA"/>
</dbReference>